<name>A0ACB6RHF6_9PLEO</name>
<proteinExistence type="predicted"/>
<accession>A0ACB6RHF6</accession>
<dbReference type="Proteomes" id="UP000799754">
    <property type="component" value="Unassembled WGS sequence"/>
</dbReference>
<reference evidence="1" key="1">
    <citation type="journal article" date="2020" name="Stud. Mycol.">
        <title>101 Dothideomycetes genomes: a test case for predicting lifestyles and emergence of pathogens.</title>
        <authorList>
            <person name="Haridas S."/>
            <person name="Albert R."/>
            <person name="Binder M."/>
            <person name="Bloem J."/>
            <person name="Labutti K."/>
            <person name="Salamov A."/>
            <person name="Andreopoulos B."/>
            <person name="Baker S."/>
            <person name="Barry K."/>
            <person name="Bills G."/>
            <person name="Bluhm B."/>
            <person name="Cannon C."/>
            <person name="Castanera R."/>
            <person name="Culley D."/>
            <person name="Daum C."/>
            <person name="Ezra D."/>
            <person name="Gonzalez J."/>
            <person name="Henrissat B."/>
            <person name="Kuo A."/>
            <person name="Liang C."/>
            <person name="Lipzen A."/>
            <person name="Lutzoni F."/>
            <person name="Magnuson J."/>
            <person name="Mondo S."/>
            <person name="Nolan M."/>
            <person name="Ohm R."/>
            <person name="Pangilinan J."/>
            <person name="Park H.-J."/>
            <person name="Ramirez L."/>
            <person name="Alfaro M."/>
            <person name="Sun H."/>
            <person name="Tritt A."/>
            <person name="Yoshinaga Y."/>
            <person name="Zwiers L.-H."/>
            <person name="Turgeon B."/>
            <person name="Goodwin S."/>
            <person name="Spatafora J."/>
            <person name="Crous P."/>
            <person name="Grigoriev I."/>
        </authorList>
    </citation>
    <scope>NUCLEOTIDE SEQUENCE</scope>
    <source>
        <strain evidence="1">CBS 525.71</strain>
    </source>
</reference>
<keyword evidence="2" id="KW-1185">Reference proteome</keyword>
<gene>
    <name evidence="1" type="ORF">BU25DRAFT_354700</name>
</gene>
<evidence type="ECO:0000313" key="1">
    <source>
        <dbReference type="EMBL" id="KAF2621316.1"/>
    </source>
</evidence>
<comment type="caution">
    <text evidence="1">The sequence shown here is derived from an EMBL/GenBank/DDBJ whole genome shotgun (WGS) entry which is preliminary data.</text>
</comment>
<sequence length="231" mass="27476">MSVYEQNQLATKTSVILSKPNDWEIWLFVKKDIADRHELWPYINPSLPADKLLQLKHEKPKEKPVWKFKRTQLSQEEREEIDIQDLIDQELSAYNTWTRKYEREATVWRQKENAMRDLNTEIVKTVDVKHLNLIINCSDPYSRLTTLKKHLCPPVDKRNPLRSRYQAVCTRPKKASLDAWLDEWVTVTRLLQEARMPEVDGNRAQKDFILSTRRLDDSWVAARLHKLITKD</sequence>
<organism evidence="1 2">
    <name type="scientific">Macroventuria anomochaeta</name>
    <dbReference type="NCBI Taxonomy" id="301207"/>
    <lineage>
        <taxon>Eukaryota</taxon>
        <taxon>Fungi</taxon>
        <taxon>Dikarya</taxon>
        <taxon>Ascomycota</taxon>
        <taxon>Pezizomycotina</taxon>
        <taxon>Dothideomycetes</taxon>
        <taxon>Pleosporomycetidae</taxon>
        <taxon>Pleosporales</taxon>
        <taxon>Pleosporineae</taxon>
        <taxon>Didymellaceae</taxon>
        <taxon>Macroventuria</taxon>
    </lineage>
</organism>
<dbReference type="EMBL" id="MU006757">
    <property type="protein sequence ID" value="KAF2621316.1"/>
    <property type="molecule type" value="Genomic_DNA"/>
</dbReference>
<protein>
    <submittedName>
        <fullName evidence="1">Uncharacterized protein</fullName>
    </submittedName>
</protein>
<evidence type="ECO:0000313" key="2">
    <source>
        <dbReference type="Proteomes" id="UP000799754"/>
    </source>
</evidence>